<proteinExistence type="inferred from homology"/>
<sequence>MIPEKREIGHWLVGNNLYAVSGDQVGEKVVDLHTRRHPGIEDRLSSGSGYEASHELAVTSQLVEQTHQQTWNRPASEQLRIYRSVQVPAAMANTVEDSQANVKHQRSNHHHRMRLRLGAGMTVMATCLSQDSEGYRSLESEGKRTGRAILFLMDLNDQQSIEKTQCEIRRWFATASHPAHLYALVNNAGVMCFGDAEWLSNGITRLQLNVNVVGTMSFTIPLLDMVRESRARLVIVTSHCGVQALPGLSVYSASKAALRAWTEAVRMELACHNVPVVEFMPGSFVLHSNICAQQLKYFEEMWSNLSEGQRTFYHDYFGRYRAYLEPLCQPRSLERFQPHEPLTICMRRVLFDERPKSFYMCEPWRYFFYYNAFRWVPQSVRHTLVRKFLLMPVY</sequence>
<organism evidence="3 4">
    <name type="scientific">Anopheles stephensi</name>
    <name type="common">Indo-Pakistan malaria mosquito</name>
    <dbReference type="NCBI Taxonomy" id="30069"/>
    <lineage>
        <taxon>Eukaryota</taxon>
        <taxon>Metazoa</taxon>
        <taxon>Ecdysozoa</taxon>
        <taxon>Arthropoda</taxon>
        <taxon>Hexapoda</taxon>
        <taxon>Insecta</taxon>
        <taxon>Pterygota</taxon>
        <taxon>Neoptera</taxon>
        <taxon>Endopterygota</taxon>
        <taxon>Diptera</taxon>
        <taxon>Nematocera</taxon>
        <taxon>Culicoidea</taxon>
        <taxon>Culicidae</taxon>
        <taxon>Anophelinae</taxon>
        <taxon>Anopheles</taxon>
    </lineage>
</organism>
<dbReference type="STRING" id="30069.A0A182Y4T8"/>
<dbReference type="EnsemblMetazoa" id="ASTEI03474-RA">
    <property type="protein sequence ID" value="ASTEI03474-PA"/>
    <property type="gene ID" value="ASTEI03474"/>
</dbReference>
<dbReference type="AlphaFoldDB" id="A0A182Y4T8"/>
<dbReference type="PANTHER" id="PTHR43313">
    <property type="entry name" value="SHORT-CHAIN DEHYDROGENASE/REDUCTASE FAMILY 9C"/>
    <property type="match status" value="1"/>
</dbReference>
<dbReference type="VEuPathDB" id="VectorBase:ASTEI20_031089"/>
<keyword evidence="1" id="KW-0560">Oxidoreductase</keyword>
<dbReference type="PRINTS" id="PR00081">
    <property type="entry name" value="GDHRDH"/>
</dbReference>
<dbReference type="PRINTS" id="PR00080">
    <property type="entry name" value="SDRFAMILY"/>
</dbReference>
<reference evidence="4" key="1">
    <citation type="journal article" date="2014" name="Genome Biol.">
        <title>Genome analysis of a major urban malaria vector mosquito, Anopheles stephensi.</title>
        <authorList>
            <person name="Jiang X."/>
            <person name="Peery A."/>
            <person name="Hall A.B."/>
            <person name="Sharma A."/>
            <person name="Chen X.G."/>
            <person name="Waterhouse R.M."/>
            <person name="Komissarov A."/>
            <person name="Riehle M.M."/>
            <person name="Shouche Y."/>
            <person name="Sharakhova M.V."/>
            <person name="Lawson D."/>
            <person name="Pakpour N."/>
            <person name="Arensburger P."/>
            <person name="Davidson V.L."/>
            <person name="Eiglmeier K."/>
            <person name="Emrich S."/>
            <person name="George P."/>
            <person name="Kennedy R.C."/>
            <person name="Mane S.P."/>
            <person name="Maslen G."/>
            <person name="Oringanje C."/>
            <person name="Qi Y."/>
            <person name="Settlage R."/>
            <person name="Tojo M."/>
            <person name="Tubio J.M."/>
            <person name="Unger M.F."/>
            <person name="Wang B."/>
            <person name="Vernick K.D."/>
            <person name="Ribeiro J.M."/>
            <person name="James A.A."/>
            <person name="Michel K."/>
            <person name="Riehle M.A."/>
            <person name="Luckhart S."/>
            <person name="Sharakhov I.V."/>
            <person name="Tu Z."/>
        </authorList>
    </citation>
    <scope>NUCLEOTIDE SEQUENCE [LARGE SCALE GENOMIC DNA]</scope>
    <source>
        <strain evidence="4">Indian</strain>
    </source>
</reference>
<protein>
    <submittedName>
        <fullName evidence="3">Uncharacterized protein</fullName>
    </submittedName>
</protein>
<reference evidence="3" key="2">
    <citation type="submission" date="2020-05" db="UniProtKB">
        <authorList>
            <consortium name="EnsemblMetazoa"/>
        </authorList>
    </citation>
    <scope>IDENTIFICATION</scope>
    <source>
        <strain evidence="3">Indian</strain>
    </source>
</reference>
<dbReference type="InterPro" id="IPR002347">
    <property type="entry name" value="SDR_fam"/>
</dbReference>
<dbReference type="Proteomes" id="UP000076408">
    <property type="component" value="Unassembled WGS sequence"/>
</dbReference>
<dbReference type="PROSITE" id="PS00061">
    <property type="entry name" value="ADH_SHORT"/>
    <property type="match status" value="1"/>
</dbReference>
<dbReference type="Pfam" id="PF00106">
    <property type="entry name" value="adh_short"/>
    <property type="match status" value="1"/>
</dbReference>
<evidence type="ECO:0000313" key="4">
    <source>
        <dbReference type="Proteomes" id="UP000076408"/>
    </source>
</evidence>
<dbReference type="PANTHER" id="PTHR43313:SF36">
    <property type="entry name" value="D-BETA-HYDROXYBUTYRATE DEHYDROGENASE, MITOCHONDRIAL"/>
    <property type="match status" value="1"/>
</dbReference>
<dbReference type="GO" id="GO:0008202">
    <property type="term" value="P:steroid metabolic process"/>
    <property type="evidence" value="ECO:0007669"/>
    <property type="project" value="TreeGrafter"/>
</dbReference>
<keyword evidence="4" id="KW-1185">Reference proteome</keyword>
<dbReference type="VEuPathDB" id="VectorBase:ASTEI03474"/>
<dbReference type="SUPFAM" id="SSF51735">
    <property type="entry name" value="NAD(P)-binding Rossmann-fold domains"/>
    <property type="match status" value="1"/>
</dbReference>
<dbReference type="OMA" id="MELACHN"/>
<accession>A0A182Y4T8</accession>
<dbReference type="Gene3D" id="3.40.50.720">
    <property type="entry name" value="NAD(P)-binding Rossmann-like Domain"/>
    <property type="match status" value="1"/>
</dbReference>
<dbReference type="InterPro" id="IPR020904">
    <property type="entry name" value="Sc_DH/Rdtase_CS"/>
</dbReference>
<evidence type="ECO:0000256" key="2">
    <source>
        <dbReference type="RuleBase" id="RU000363"/>
    </source>
</evidence>
<dbReference type="InterPro" id="IPR036291">
    <property type="entry name" value="NAD(P)-bd_dom_sf"/>
</dbReference>
<dbReference type="GO" id="GO:0016491">
    <property type="term" value="F:oxidoreductase activity"/>
    <property type="evidence" value="ECO:0007669"/>
    <property type="project" value="UniProtKB-KW"/>
</dbReference>
<name>A0A182Y4T8_ANOST</name>
<comment type="similarity">
    <text evidence="2">Belongs to the short-chain dehydrogenases/reductases (SDR) family.</text>
</comment>
<evidence type="ECO:0000313" key="3">
    <source>
        <dbReference type="EnsemblMetazoa" id="ASTEI03474-PA"/>
    </source>
</evidence>
<evidence type="ECO:0000256" key="1">
    <source>
        <dbReference type="ARBA" id="ARBA00023002"/>
    </source>
</evidence>